<keyword evidence="3" id="KW-1185">Reference proteome</keyword>
<feature type="domain" description="N-acetyltransferase" evidence="1">
    <location>
        <begin position="7"/>
        <end position="151"/>
    </location>
</feature>
<proteinExistence type="predicted"/>
<evidence type="ECO:0000313" key="3">
    <source>
        <dbReference type="Proteomes" id="UP000031386"/>
    </source>
</evidence>
<dbReference type="CDD" id="cd04301">
    <property type="entry name" value="NAT_SF"/>
    <property type="match status" value="1"/>
</dbReference>
<dbReference type="RefSeq" id="WP_041953388.1">
    <property type="nucleotide sequence ID" value="NZ_CP009761.1"/>
</dbReference>
<reference evidence="2 3" key="1">
    <citation type="submission" date="2014-10" db="EMBL/GenBank/DDBJ databases">
        <title>Complete genome sequence of Parvimonas micra KCOM 1535 (= ChDC B708).</title>
        <authorList>
            <person name="Kook J.-K."/>
            <person name="Park S.-N."/>
            <person name="Lim Y.K."/>
            <person name="Roh H."/>
        </authorList>
    </citation>
    <scope>NUCLEOTIDE SEQUENCE [LARGE SCALE GENOMIC DNA]</scope>
    <source>
        <strain evidence="3">KCOM 1535 / ChDC B708</strain>
    </source>
</reference>
<dbReference type="PANTHER" id="PTHR43415">
    <property type="entry name" value="SPERMIDINE N(1)-ACETYLTRANSFERASE"/>
    <property type="match status" value="1"/>
</dbReference>
<dbReference type="AlphaFoldDB" id="A0A0B4RZW6"/>
<dbReference type="PANTHER" id="PTHR43415:SF3">
    <property type="entry name" value="GNAT-FAMILY ACETYLTRANSFERASE"/>
    <property type="match status" value="1"/>
</dbReference>
<dbReference type="OrthoDB" id="9795206at2"/>
<keyword evidence="2" id="KW-0808">Transferase</keyword>
<dbReference type="InterPro" id="IPR000182">
    <property type="entry name" value="GNAT_dom"/>
</dbReference>
<dbReference type="KEGG" id="pmic:NW74_00975"/>
<organism evidence="2 3">
    <name type="scientific">Parvimonas micra</name>
    <dbReference type="NCBI Taxonomy" id="33033"/>
    <lineage>
        <taxon>Bacteria</taxon>
        <taxon>Bacillati</taxon>
        <taxon>Bacillota</taxon>
        <taxon>Tissierellia</taxon>
        <taxon>Tissierellales</taxon>
        <taxon>Peptoniphilaceae</taxon>
        <taxon>Parvimonas</taxon>
    </lineage>
</organism>
<evidence type="ECO:0000259" key="1">
    <source>
        <dbReference type="PROSITE" id="PS51186"/>
    </source>
</evidence>
<dbReference type="InterPro" id="IPR016181">
    <property type="entry name" value="Acyl_CoA_acyltransferase"/>
</dbReference>
<dbReference type="SUPFAM" id="SSF55729">
    <property type="entry name" value="Acyl-CoA N-acyltransferases (Nat)"/>
    <property type="match status" value="1"/>
</dbReference>
<dbReference type="Proteomes" id="UP000031386">
    <property type="component" value="Chromosome"/>
</dbReference>
<dbReference type="STRING" id="33033.NW74_00975"/>
<evidence type="ECO:0000313" key="2">
    <source>
        <dbReference type="EMBL" id="AIZ36035.1"/>
    </source>
</evidence>
<protein>
    <submittedName>
        <fullName evidence="2">GNAT family acetyltransferase</fullName>
    </submittedName>
</protein>
<sequence length="151" mass="17991">MDIKFERGLRKENATLLCEWSNERGEAFQEQWMGLKISYPLTYDKIREMENVFSIFDEDEFLGMIQQIRIEKDNIHIGRFMINPKKQGMGFGKEAIRVFIDLIFKDESIKSISLNVFDSNKNARNIYTKLGFEIDEVIETPKLKYIMKKYR</sequence>
<accession>A0A0B4RZW6</accession>
<dbReference type="Gene3D" id="3.40.630.30">
    <property type="match status" value="1"/>
</dbReference>
<dbReference type="PROSITE" id="PS51186">
    <property type="entry name" value="GNAT"/>
    <property type="match status" value="1"/>
</dbReference>
<dbReference type="EMBL" id="CP009761">
    <property type="protein sequence ID" value="AIZ36035.1"/>
    <property type="molecule type" value="Genomic_DNA"/>
</dbReference>
<dbReference type="GO" id="GO:0016747">
    <property type="term" value="F:acyltransferase activity, transferring groups other than amino-acyl groups"/>
    <property type="evidence" value="ECO:0007669"/>
    <property type="project" value="InterPro"/>
</dbReference>
<dbReference type="Pfam" id="PF00583">
    <property type="entry name" value="Acetyltransf_1"/>
    <property type="match status" value="1"/>
</dbReference>
<name>A0A0B4RZW6_9FIRM</name>
<gene>
    <name evidence="2" type="ORF">NW74_00975</name>
</gene>